<sequence>MSKQLSTDPIKKRAVLYIIDGGIIRFPGWALTTTRLGTMAEPFIMNARRIAGSEDFQDFDPSDPAVRVDELRNLSPGRENFIMSGEMVSGGEMLPRVFQKTGDFV</sequence>
<proteinExistence type="predicted"/>
<name>A0A0F7L3N8_9VIRU</name>
<reference evidence="1" key="1">
    <citation type="journal article" date="2015" name="Front. Microbiol.">
        <title>Combining genomic sequencing methods to explore viral diversity and reveal potential virus-host interactions.</title>
        <authorList>
            <person name="Chow C.E."/>
            <person name="Winget D.M."/>
            <person name="White R.A.III."/>
            <person name="Hallam S.J."/>
            <person name="Suttle C.A."/>
        </authorList>
    </citation>
    <scope>NUCLEOTIDE SEQUENCE</scope>
    <source>
        <strain evidence="1">Anoxic3_9</strain>
    </source>
</reference>
<organism evidence="1">
    <name type="scientific">uncultured marine virus</name>
    <dbReference type="NCBI Taxonomy" id="186617"/>
    <lineage>
        <taxon>Viruses</taxon>
        <taxon>environmental samples</taxon>
    </lineage>
</organism>
<accession>A0A0F7L3N8</accession>
<dbReference type="EMBL" id="KR029584">
    <property type="protein sequence ID" value="AKH46525.1"/>
    <property type="molecule type" value="Genomic_DNA"/>
</dbReference>
<protein>
    <submittedName>
        <fullName evidence="1">Uncharacterized protein</fullName>
    </submittedName>
</protein>
<evidence type="ECO:0000313" key="1">
    <source>
        <dbReference type="EMBL" id="AKH46525.1"/>
    </source>
</evidence>
<reference evidence="1" key="2">
    <citation type="submission" date="2015-03" db="EMBL/GenBank/DDBJ databases">
        <authorList>
            <person name="Chow C.-E.T."/>
            <person name="Winget D.M."/>
            <person name="White R.A.III."/>
            <person name="Hallam S.J."/>
            <person name="Suttle C.A."/>
        </authorList>
    </citation>
    <scope>NUCLEOTIDE SEQUENCE</scope>
    <source>
        <strain evidence="1">Anoxic3_9</strain>
    </source>
</reference>